<evidence type="ECO:0000313" key="2">
    <source>
        <dbReference type="EMBL" id="MED6157143.1"/>
    </source>
</evidence>
<evidence type="ECO:0000256" key="1">
    <source>
        <dbReference type="SAM" id="MobiDB-lite"/>
    </source>
</evidence>
<name>A0ABU6UBV2_9FABA</name>
<reference evidence="2 3" key="1">
    <citation type="journal article" date="2023" name="Plants (Basel)">
        <title>Bridging the Gap: Combining Genomics and Transcriptomics Approaches to Understand Stylosanthes scabra, an Orphan Legume from the Brazilian Caatinga.</title>
        <authorList>
            <person name="Ferreira-Neto J.R.C."/>
            <person name="da Silva M.D."/>
            <person name="Binneck E."/>
            <person name="de Melo N.F."/>
            <person name="da Silva R.H."/>
            <person name="de Melo A.L.T.M."/>
            <person name="Pandolfi V."/>
            <person name="Bustamante F.O."/>
            <person name="Brasileiro-Vidal A.C."/>
            <person name="Benko-Iseppon A.M."/>
        </authorList>
    </citation>
    <scope>NUCLEOTIDE SEQUENCE [LARGE SCALE GENOMIC DNA]</scope>
    <source>
        <tissue evidence="2">Leaves</tissue>
    </source>
</reference>
<protein>
    <submittedName>
        <fullName evidence="2">Uncharacterized protein</fullName>
    </submittedName>
</protein>
<keyword evidence="3" id="KW-1185">Reference proteome</keyword>
<sequence length="256" mass="27414">MVRSRETRGRVFGGGCFDKEEALVEEVLMRARSRKPTMYTWQVIELRSGKQVMSGTSASSSGSDVAGSTGSAGSVSATGHNVSGLAVTTAATVSTAVGSTRSTSENEQKQLHDEGWYPFGMPPNFQPQVVPSNPRGTVPTMVQFGSVSNEQPFSDMSRSAASGGTTQPLSTTVVRQLIEESHLDLLAKKFDTLVGFDDSEVHDLDIGVADQAHDAADTDGRFDQEVDNNHSTQGNIRIVRRGENADNVLHQVRAAN</sequence>
<accession>A0ABU6UBV2</accession>
<feature type="compositionally biased region" description="Polar residues" evidence="1">
    <location>
        <begin position="126"/>
        <end position="135"/>
    </location>
</feature>
<organism evidence="2 3">
    <name type="scientific">Stylosanthes scabra</name>
    <dbReference type="NCBI Taxonomy" id="79078"/>
    <lineage>
        <taxon>Eukaryota</taxon>
        <taxon>Viridiplantae</taxon>
        <taxon>Streptophyta</taxon>
        <taxon>Embryophyta</taxon>
        <taxon>Tracheophyta</taxon>
        <taxon>Spermatophyta</taxon>
        <taxon>Magnoliopsida</taxon>
        <taxon>eudicotyledons</taxon>
        <taxon>Gunneridae</taxon>
        <taxon>Pentapetalae</taxon>
        <taxon>rosids</taxon>
        <taxon>fabids</taxon>
        <taxon>Fabales</taxon>
        <taxon>Fabaceae</taxon>
        <taxon>Papilionoideae</taxon>
        <taxon>50 kb inversion clade</taxon>
        <taxon>dalbergioids sensu lato</taxon>
        <taxon>Dalbergieae</taxon>
        <taxon>Pterocarpus clade</taxon>
        <taxon>Stylosanthes</taxon>
    </lineage>
</organism>
<comment type="caution">
    <text evidence="2">The sequence shown here is derived from an EMBL/GenBank/DDBJ whole genome shotgun (WGS) entry which is preliminary data.</text>
</comment>
<feature type="region of interest" description="Disordered" evidence="1">
    <location>
        <begin position="50"/>
        <end position="74"/>
    </location>
</feature>
<feature type="compositionally biased region" description="Polar residues" evidence="1">
    <location>
        <begin position="143"/>
        <end position="168"/>
    </location>
</feature>
<proteinExistence type="predicted"/>
<dbReference type="EMBL" id="JASCZI010120895">
    <property type="protein sequence ID" value="MED6157143.1"/>
    <property type="molecule type" value="Genomic_DNA"/>
</dbReference>
<feature type="compositionally biased region" description="Low complexity" evidence="1">
    <location>
        <begin position="54"/>
        <end position="74"/>
    </location>
</feature>
<dbReference type="Proteomes" id="UP001341840">
    <property type="component" value="Unassembled WGS sequence"/>
</dbReference>
<feature type="region of interest" description="Disordered" evidence="1">
    <location>
        <begin position="95"/>
        <end position="168"/>
    </location>
</feature>
<evidence type="ECO:0000313" key="3">
    <source>
        <dbReference type="Proteomes" id="UP001341840"/>
    </source>
</evidence>
<gene>
    <name evidence="2" type="ORF">PIB30_020644</name>
</gene>
<feature type="compositionally biased region" description="Basic and acidic residues" evidence="1">
    <location>
        <begin position="104"/>
        <end position="115"/>
    </location>
</feature>